<evidence type="ECO:0000313" key="10">
    <source>
        <dbReference type="Proteomes" id="UP000294564"/>
    </source>
</evidence>
<dbReference type="InterPro" id="IPR029787">
    <property type="entry name" value="Nucleotide_cyclase"/>
</dbReference>
<dbReference type="InterPro" id="IPR000014">
    <property type="entry name" value="PAS"/>
</dbReference>
<keyword evidence="3" id="KW-1003">Cell membrane</keyword>
<dbReference type="SUPFAM" id="SSF55073">
    <property type="entry name" value="Nucleotide cyclase"/>
    <property type="match status" value="1"/>
</dbReference>
<dbReference type="GO" id="GO:0035556">
    <property type="term" value="P:intracellular signal transduction"/>
    <property type="evidence" value="ECO:0007669"/>
    <property type="project" value="InterPro"/>
</dbReference>
<dbReference type="Gene3D" id="3.30.70.1230">
    <property type="entry name" value="Nucleotide cyclase"/>
    <property type="match status" value="1"/>
</dbReference>
<keyword evidence="4" id="KW-0812">Transmembrane</keyword>
<dbReference type="PANTHER" id="PTHR43081">
    <property type="entry name" value="ADENYLATE CYCLASE, TERMINAL-DIFFERENTIATION SPECIFIC-RELATED"/>
    <property type="match status" value="1"/>
</dbReference>
<sequence>MKKHEKTLFEVNTILEKVSTILDAERSTLFLLNEKESTLDSIVAQGVENVIISVPKNSGIVWDSFNKAAPVIENNVQTNKHFNNKFDNKLQFLTKSVVCVPVFNDKEEVVGILQCLNKKTGEFKPKDIRVLNSFSAAIQLIIKNSELYYASEHLKNNFSSLLEVFKVVSSELNLNKLIPLIMNKAAEITNADRSSLFLVDEETDELWTIFAKGLENNVVRTNKGIVASVAKSKKALIVNDPYSHPDFNPAVDKKTGYTTRSILSVPVFNSENEVLGVIQSINKHKGAFDQEDLDILTGFASQIKIAIENAKLFDQIQGMKNYLNILVQNLDNGIITIDNSLKIKTANNQFYKIFDVNEASSIIDKKINEIAFFDNAIKELCLETLISGKKSYQENFELHISETKSITFNISILPMKDVKDNNVGVILVFNDLTKEKRIQSNLSRYIPQHLVNEVMNRDNLSALKGKYSKCSILFSDIRNFTTLTEKIGAIEIVKLLNNYFEAMISLVYKYDGILDKFIGDAIMSVFGIPYANISDSKNAVNCALEMLGILKNLNEENKLSPNIHIGLGISTGNVVSGNIGSEKRFEYTVIGDSVNLAARLESATKTYNIDLLICEQTYDEIKDEFYCRQIDTIYVKGKQFPVNIFTVIKSKKEKLTEEEITFNTAFSKGLACYKQEDYKTATTYFLTAKKINQEDGPTSVFIEKCTSFLVEPGNVQC</sequence>
<dbReference type="CDD" id="cd07302">
    <property type="entry name" value="CHD"/>
    <property type="match status" value="1"/>
</dbReference>
<evidence type="ECO:0000256" key="3">
    <source>
        <dbReference type="ARBA" id="ARBA00022475"/>
    </source>
</evidence>
<evidence type="ECO:0000313" key="9">
    <source>
        <dbReference type="EMBL" id="TCP24019.1"/>
    </source>
</evidence>
<dbReference type="Pfam" id="PF00211">
    <property type="entry name" value="Guanylate_cyc"/>
    <property type="match status" value="1"/>
</dbReference>
<accession>A0A4R2NQ92</accession>
<dbReference type="PANTHER" id="PTHR43081:SF1">
    <property type="entry name" value="ADENYLATE CYCLASE, TERMINAL-DIFFERENTIATION SPECIFIC"/>
    <property type="match status" value="1"/>
</dbReference>
<dbReference type="PROSITE" id="PS50125">
    <property type="entry name" value="GUANYLATE_CYCLASE_2"/>
    <property type="match status" value="1"/>
</dbReference>
<dbReference type="AlphaFoldDB" id="A0A4R2NQ92"/>
<dbReference type="PROSITE" id="PS50113">
    <property type="entry name" value="PAC"/>
    <property type="match status" value="1"/>
</dbReference>
<dbReference type="Pfam" id="PF13185">
    <property type="entry name" value="GAF_2"/>
    <property type="match status" value="1"/>
</dbReference>
<evidence type="ECO:0000256" key="5">
    <source>
        <dbReference type="ARBA" id="ARBA00022989"/>
    </source>
</evidence>
<dbReference type="EMBL" id="SLXM01000007">
    <property type="protein sequence ID" value="TCP24019.1"/>
    <property type="molecule type" value="Genomic_DNA"/>
</dbReference>
<dbReference type="Gene3D" id="3.30.450.20">
    <property type="entry name" value="PAS domain"/>
    <property type="match status" value="1"/>
</dbReference>
<gene>
    <name evidence="9" type="ORF">EV195_107185</name>
</gene>
<evidence type="ECO:0000256" key="4">
    <source>
        <dbReference type="ARBA" id="ARBA00022692"/>
    </source>
</evidence>
<dbReference type="SMART" id="SM00065">
    <property type="entry name" value="GAF"/>
    <property type="match status" value="2"/>
</dbReference>
<dbReference type="Proteomes" id="UP000294564">
    <property type="component" value="Unassembled WGS sequence"/>
</dbReference>
<dbReference type="InterPro" id="IPR003018">
    <property type="entry name" value="GAF"/>
</dbReference>
<dbReference type="CDD" id="cd00130">
    <property type="entry name" value="PAS"/>
    <property type="match status" value="1"/>
</dbReference>
<comment type="similarity">
    <text evidence="2">Belongs to the adenylyl cyclase class-3 family.</text>
</comment>
<feature type="domain" description="PAC" evidence="7">
    <location>
        <begin position="394"/>
        <end position="444"/>
    </location>
</feature>
<feature type="domain" description="Guanylate cyclase" evidence="8">
    <location>
        <begin position="471"/>
        <end position="601"/>
    </location>
</feature>
<dbReference type="RefSeq" id="WP_132795288.1">
    <property type="nucleotide sequence ID" value="NZ_SLXM01000007.1"/>
</dbReference>
<dbReference type="SUPFAM" id="SSF55781">
    <property type="entry name" value="GAF domain-like"/>
    <property type="match status" value="2"/>
</dbReference>
<dbReference type="InterPro" id="IPR001054">
    <property type="entry name" value="A/G_cyclase"/>
</dbReference>
<dbReference type="OrthoDB" id="1522078at2"/>
<dbReference type="FunFam" id="3.30.70.1230:FF:000016">
    <property type="entry name" value="Adenylate/guanylate cyclase domain-containing protein"/>
    <property type="match status" value="1"/>
</dbReference>
<dbReference type="Pfam" id="PF13426">
    <property type="entry name" value="PAS_9"/>
    <property type="match status" value="1"/>
</dbReference>
<dbReference type="SUPFAM" id="SSF55785">
    <property type="entry name" value="PYP-like sensor domain (PAS domain)"/>
    <property type="match status" value="1"/>
</dbReference>
<dbReference type="GO" id="GO:0004016">
    <property type="term" value="F:adenylate cyclase activity"/>
    <property type="evidence" value="ECO:0007669"/>
    <property type="project" value="UniProtKB-ARBA"/>
</dbReference>
<dbReference type="GO" id="GO:0030313">
    <property type="term" value="C:cell envelope"/>
    <property type="evidence" value="ECO:0007669"/>
    <property type="project" value="UniProtKB-SubCell"/>
</dbReference>
<keyword evidence="5" id="KW-1133">Transmembrane helix</keyword>
<dbReference type="InterPro" id="IPR050697">
    <property type="entry name" value="Adenylyl/Guanylyl_Cyclase_3/4"/>
</dbReference>
<organism evidence="9 10">
    <name type="scientific">Tenacibaculum skagerrakense</name>
    <dbReference type="NCBI Taxonomy" id="186571"/>
    <lineage>
        <taxon>Bacteria</taxon>
        <taxon>Pseudomonadati</taxon>
        <taxon>Bacteroidota</taxon>
        <taxon>Flavobacteriia</taxon>
        <taxon>Flavobacteriales</taxon>
        <taxon>Flavobacteriaceae</taxon>
        <taxon>Tenacibaculum</taxon>
    </lineage>
</organism>
<dbReference type="Gene3D" id="3.30.450.40">
    <property type="match status" value="2"/>
</dbReference>
<comment type="subcellular location">
    <subcellularLocation>
        <location evidence="1">Cell envelope</location>
    </subcellularLocation>
</comment>
<evidence type="ECO:0000256" key="1">
    <source>
        <dbReference type="ARBA" id="ARBA00004196"/>
    </source>
</evidence>
<evidence type="ECO:0000256" key="2">
    <source>
        <dbReference type="ARBA" id="ARBA00005381"/>
    </source>
</evidence>
<dbReference type="InterPro" id="IPR035965">
    <property type="entry name" value="PAS-like_dom_sf"/>
</dbReference>
<dbReference type="SMART" id="SM00044">
    <property type="entry name" value="CYCc"/>
    <property type="match status" value="1"/>
</dbReference>
<evidence type="ECO:0000259" key="8">
    <source>
        <dbReference type="PROSITE" id="PS50125"/>
    </source>
</evidence>
<dbReference type="InterPro" id="IPR000700">
    <property type="entry name" value="PAS-assoc_C"/>
</dbReference>
<protein>
    <submittedName>
        <fullName evidence="9">Adenylate cyclase</fullName>
    </submittedName>
</protein>
<comment type="caution">
    <text evidence="9">The sequence shown here is derived from an EMBL/GenBank/DDBJ whole genome shotgun (WGS) entry which is preliminary data.</text>
</comment>
<dbReference type="Pfam" id="PF01590">
    <property type="entry name" value="GAF"/>
    <property type="match status" value="1"/>
</dbReference>
<reference evidence="9 10" key="1">
    <citation type="submission" date="2019-03" db="EMBL/GenBank/DDBJ databases">
        <title>Genomic Encyclopedia of Type Strains, Phase IV (KMG-IV): sequencing the most valuable type-strain genomes for metagenomic binning, comparative biology and taxonomic classification.</title>
        <authorList>
            <person name="Goeker M."/>
        </authorList>
    </citation>
    <scope>NUCLEOTIDE SEQUENCE [LARGE SCALE GENOMIC DNA]</scope>
    <source>
        <strain evidence="9 10">DSM 14836</strain>
    </source>
</reference>
<keyword evidence="6" id="KW-0472">Membrane</keyword>
<keyword evidence="10" id="KW-1185">Reference proteome</keyword>
<evidence type="ECO:0000259" key="7">
    <source>
        <dbReference type="PROSITE" id="PS50113"/>
    </source>
</evidence>
<proteinExistence type="inferred from homology"/>
<evidence type="ECO:0000256" key="6">
    <source>
        <dbReference type="ARBA" id="ARBA00023136"/>
    </source>
</evidence>
<name>A0A4R2NQ92_9FLAO</name>
<dbReference type="InterPro" id="IPR029016">
    <property type="entry name" value="GAF-like_dom_sf"/>
</dbReference>
<dbReference type="GO" id="GO:0006171">
    <property type="term" value="P:cAMP biosynthetic process"/>
    <property type="evidence" value="ECO:0007669"/>
    <property type="project" value="TreeGrafter"/>
</dbReference>